<comment type="caution">
    <text evidence="6">The sequence shown here is derived from an EMBL/GenBank/DDBJ whole genome shotgun (WGS) entry which is preliminary data.</text>
</comment>
<proteinExistence type="predicted"/>
<evidence type="ECO:0000256" key="2">
    <source>
        <dbReference type="ARBA" id="ARBA00022771"/>
    </source>
</evidence>
<evidence type="ECO:0000259" key="5">
    <source>
        <dbReference type="PROSITE" id="PS50808"/>
    </source>
</evidence>
<keyword evidence="2 4" id="KW-0863">Zinc-finger</keyword>
<protein>
    <submittedName>
        <fullName evidence="6">9809_t:CDS:1</fullName>
    </submittedName>
</protein>
<dbReference type="EMBL" id="CAJVPZ010052682">
    <property type="protein sequence ID" value="CAG8780842.1"/>
    <property type="molecule type" value="Genomic_DNA"/>
</dbReference>
<accession>A0A9N9JH97</accession>
<evidence type="ECO:0000313" key="7">
    <source>
        <dbReference type="Proteomes" id="UP000789396"/>
    </source>
</evidence>
<dbReference type="PROSITE" id="PS50808">
    <property type="entry name" value="ZF_BED"/>
    <property type="match status" value="1"/>
</dbReference>
<organism evidence="6 7">
    <name type="scientific">Racocetra fulgida</name>
    <dbReference type="NCBI Taxonomy" id="60492"/>
    <lineage>
        <taxon>Eukaryota</taxon>
        <taxon>Fungi</taxon>
        <taxon>Fungi incertae sedis</taxon>
        <taxon>Mucoromycota</taxon>
        <taxon>Glomeromycotina</taxon>
        <taxon>Glomeromycetes</taxon>
        <taxon>Diversisporales</taxon>
        <taxon>Gigasporaceae</taxon>
        <taxon>Racocetra</taxon>
    </lineage>
</organism>
<evidence type="ECO:0000256" key="1">
    <source>
        <dbReference type="ARBA" id="ARBA00022723"/>
    </source>
</evidence>
<dbReference type="InterPro" id="IPR036236">
    <property type="entry name" value="Znf_C2H2_sf"/>
</dbReference>
<dbReference type="Pfam" id="PF02892">
    <property type="entry name" value="zf-BED"/>
    <property type="match status" value="1"/>
</dbReference>
<feature type="non-terminal residue" evidence="6">
    <location>
        <position position="80"/>
    </location>
</feature>
<keyword evidence="3" id="KW-0862">Zinc</keyword>
<evidence type="ECO:0000313" key="6">
    <source>
        <dbReference type="EMBL" id="CAG8780842.1"/>
    </source>
</evidence>
<dbReference type="AlphaFoldDB" id="A0A9N9JH97"/>
<gene>
    <name evidence="6" type="ORF">RFULGI_LOCUS15809</name>
</gene>
<name>A0A9N9JH97_9GLOM</name>
<evidence type="ECO:0000256" key="3">
    <source>
        <dbReference type="ARBA" id="ARBA00022833"/>
    </source>
</evidence>
<keyword evidence="1" id="KW-0479">Metal-binding</keyword>
<dbReference type="GO" id="GO:0003677">
    <property type="term" value="F:DNA binding"/>
    <property type="evidence" value="ECO:0007669"/>
    <property type="project" value="InterPro"/>
</dbReference>
<dbReference type="InterPro" id="IPR003656">
    <property type="entry name" value="Znf_BED"/>
</dbReference>
<dbReference type="OrthoDB" id="1607513at2759"/>
<dbReference type="Proteomes" id="UP000789396">
    <property type="component" value="Unassembled WGS sequence"/>
</dbReference>
<dbReference type="SUPFAM" id="SSF57667">
    <property type="entry name" value="beta-beta-alpha zinc fingers"/>
    <property type="match status" value="1"/>
</dbReference>
<dbReference type="GO" id="GO:0008270">
    <property type="term" value="F:zinc ion binding"/>
    <property type="evidence" value="ECO:0007669"/>
    <property type="project" value="UniProtKB-KW"/>
</dbReference>
<evidence type="ECO:0000256" key="4">
    <source>
        <dbReference type="PROSITE-ProRule" id="PRU00027"/>
    </source>
</evidence>
<feature type="domain" description="BED-type" evidence="5">
    <location>
        <begin position="20"/>
        <end position="71"/>
    </location>
</feature>
<reference evidence="6" key="1">
    <citation type="submission" date="2021-06" db="EMBL/GenBank/DDBJ databases">
        <authorList>
            <person name="Kallberg Y."/>
            <person name="Tangrot J."/>
            <person name="Rosling A."/>
        </authorList>
    </citation>
    <scope>NUCLEOTIDE SEQUENCE</scope>
    <source>
        <strain evidence="6">IN212</strain>
    </source>
</reference>
<dbReference type="SMART" id="SM00614">
    <property type="entry name" value="ZnF_BED"/>
    <property type="match status" value="1"/>
</dbReference>
<keyword evidence="7" id="KW-1185">Reference proteome</keyword>
<sequence>MDEIRANESSSIVPLEFAANNRSFVWHYFKKNGHYAKCDICGRSLTYVDGLTSNLRKHLKLHIHIDKVPELISELTKNQQ</sequence>